<dbReference type="NCBIfam" id="TIGR00229">
    <property type="entry name" value="sensory_box"/>
    <property type="match status" value="1"/>
</dbReference>
<dbReference type="InterPro" id="IPR013656">
    <property type="entry name" value="PAS_4"/>
</dbReference>
<dbReference type="InterPro" id="IPR035965">
    <property type="entry name" value="PAS-like_dom_sf"/>
</dbReference>
<dbReference type="CDD" id="cd00130">
    <property type="entry name" value="PAS"/>
    <property type="match status" value="1"/>
</dbReference>
<dbReference type="EMBL" id="CP008947">
    <property type="protein sequence ID" value="AII03476.1"/>
    <property type="molecule type" value="Genomic_DNA"/>
</dbReference>
<dbReference type="SUPFAM" id="SSF55785">
    <property type="entry name" value="PYP-like sensor domain (PAS domain)"/>
    <property type="match status" value="1"/>
</dbReference>
<gene>
    <name evidence="2" type="ORF">EP51_02110</name>
</gene>
<dbReference type="Gene3D" id="3.30.450.20">
    <property type="entry name" value="PAS domain"/>
    <property type="match status" value="1"/>
</dbReference>
<reference evidence="2 3" key="1">
    <citation type="submission" date="2014-07" db="EMBL/GenBank/DDBJ databases">
        <title>Genome Sequence of Rhodococcus opacus Strain R7, a Biodegrader of Mono- and Polycyclic Aromatic Hydrocarbons.</title>
        <authorList>
            <person name="Di Gennaro P."/>
            <person name="Zampolli J."/>
            <person name="Presti I."/>
            <person name="Cappelletti M."/>
            <person name="D'Ursi P."/>
            <person name="Orro A."/>
            <person name="Mezzelani A."/>
            <person name="Milanesi L."/>
        </authorList>
    </citation>
    <scope>NUCLEOTIDE SEQUENCE [LARGE SCALE GENOMIC DNA]</scope>
    <source>
        <strain evidence="2 3">R7</strain>
    </source>
</reference>
<sequence>MERRRADPDTALGYLEGLPALVLLERLPVPVLAVDRDGHVVHVNRAFEAMMGYPHDVLSGRSMRDLLPTASPPRPVAEDLQQSAGTIVTLTHRDGSAVRAAISKSVLTRADDPVLLVCFQDVTELLWDGGNAPTFG</sequence>
<dbReference type="SMART" id="SM00091">
    <property type="entry name" value="PAS"/>
    <property type="match status" value="1"/>
</dbReference>
<protein>
    <submittedName>
        <fullName evidence="2">Diguanylate cyclase</fullName>
    </submittedName>
</protein>
<evidence type="ECO:0000259" key="1">
    <source>
        <dbReference type="PROSITE" id="PS50112"/>
    </source>
</evidence>
<dbReference type="RefSeq" id="WP_037231898.1">
    <property type="nucleotide sequence ID" value="NZ_CP008947.1"/>
</dbReference>
<evidence type="ECO:0000313" key="2">
    <source>
        <dbReference type="EMBL" id="AII03476.1"/>
    </source>
</evidence>
<name>A0A076ECY3_RHOOP</name>
<dbReference type="InterPro" id="IPR000014">
    <property type="entry name" value="PAS"/>
</dbReference>
<feature type="domain" description="PAS" evidence="1">
    <location>
        <begin position="23"/>
        <end position="67"/>
    </location>
</feature>
<dbReference type="eggNOG" id="COG5002">
    <property type="taxonomic scope" value="Bacteria"/>
</dbReference>
<dbReference type="PROSITE" id="PS50112">
    <property type="entry name" value="PAS"/>
    <property type="match status" value="1"/>
</dbReference>
<dbReference type="Proteomes" id="UP000028488">
    <property type="component" value="Chromosome"/>
</dbReference>
<dbReference type="AlphaFoldDB" id="A0A076ECY3"/>
<evidence type="ECO:0000313" key="3">
    <source>
        <dbReference type="Proteomes" id="UP000028488"/>
    </source>
</evidence>
<dbReference type="Pfam" id="PF08448">
    <property type="entry name" value="PAS_4"/>
    <property type="match status" value="1"/>
</dbReference>
<proteinExistence type="predicted"/>
<organism evidence="2 3">
    <name type="scientific">Rhodococcus opacus</name>
    <name type="common">Nocardia opaca</name>
    <dbReference type="NCBI Taxonomy" id="37919"/>
    <lineage>
        <taxon>Bacteria</taxon>
        <taxon>Bacillati</taxon>
        <taxon>Actinomycetota</taxon>
        <taxon>Actinomycetes</taxon>
        <taxon>Mycobacteriales</taxon>
        <taxon>Nocardiaceae</taxon>
        <taxon>Rhodococcus</taxon>
    </lineage>
</organism>
<accession>A0A076ECY3</accession>